<dbReference type="AlphaFoldDB" id="A0A4P9Z6V0"/>
<dbReference type="OrthoDB" id="5577077at2759"/>
<accession>A0A4P9Z6V0</accession>
<dbReference type="Proteomes" id="UP000278143">
    <property type="component" value="Unassembled WGS sequence"/>
</dbReference>
<protein>
    <submittedName>
        <fullName evidence="1">Uncharacterized protein</fullName>
    </submittedName>
</protein>
<sequence length="496" mass="57263">MAFNRYLHQLPMAQRTPAYSLRQALYFTRMCGYLVSQKVPLSPFGIDWHDLQLVKLLPADQYVVQVDMARPIGADTLTLRLKIDFPIGRATETARLQYDQAKLNALQQLKKAKRRAFEVWSLFDEGQLAYEETEEYHDLKQFLVEEERVQKYRNDKNITRVHVKNAKDDCTAVLRRVLLATIDILDANPGFEELAAKNHLHRYLFVQKHELTTNAAGTLVLLRDGTPRLWPDIRNEIRVDPSTGVMLGQYNYEGFIERGVYDWDVLTPFYVEPQLPPPWGDRYLFEFCSWIVDRPRMMGDHTFIRLKTPQGEWYSMGFHEQFVFPMKIKASKFMSPDVSEYWNGPCTSLSVEVTKEQFERMKAQIEHDQINGDHTYQASYGKSIATIAGLNLPSSIPIIEVLVSSQTLKDRGRKALNWKYLPKWIKPFLKGCWTVAFNLFGLVFGSGMIDKENTPKFKGIRPFIGDLHDLTNPDKTITDHPFIIGHYVTRIAAGSG</sequence>
<name>A0A4P9Z6V0_9FUNG</name>
<organism evidence="1 2">
    <name type="scientific">Syncephalis pseudoplumigaleata</name>
    <dbReference type="NCBI Taxonomy" id="1712513"/>
    <lineage>
        <taxon>Eukaryota</taxon>
        <taxon>Fungi</taxon>
        <taxon>Fungi incertae sedis</taxon>
        <taxon>Zoopagomycota</taxon>
        <taxon>Zoopagomycotina</taxon>
        <taxon>Zoopagomycetes</taxon>
        <taxon>Zoopagales</taxon>
        <taxon>Piptocephalidaceae</taxon>
        <taxon>Syncephalis</taxon>
    </lineage>
</organism>
<evidence type="ECO:0000313" key="1">
    <source>
        <dbReference type="EMBL" id="RKP27601.1"/>
    </source>
</evidence>
<dbReference type="EMBL" id="KZ989181">
    <property type="protein sequence ID" value="RKP27601.1"/>
    <property type="molecule type" value="Genomic_DNA"/>
</dbReference>
<gene>
    <name evidence="1" type="ORF">SYNPS1DRAFT_20910</name>
</gene>
<reference evidence="2" key="1">
    <citation type="journal article" date="2018" name="Nat. Microbiol.">
        <title>Leveraging single-cell genomics to expand the fungal tree of life.</title>
        <authorList>
            <person name="Ahrendt S.R."/>
            <person name="Quandt C.A."/>
            <person name="Ciobanu D."/>
            <person name="Clum A."/>
            <person name="Salamov A."/>
            <person name="Andreopoulos B."/>
            <person name="Cheng J.F."/>
            <person name="Woyke T."/>
            <person name="Pelin A."/>
            <person name="Henrissat B."/>
            <person name="Reynolds N.K."/>
            <person name="Benny G.L."/>
            <person name="Smith M.E."/>
            <person name="James T.Y."/>
            <person name="Grigoriev I.V."/>
        </authorList>
    </citation>
    <scope>NUCLEOTIDE SEQUENCE [LARGE SCALE GENOMIC DNA]</scope>
    <source>
        <strain evidence="2">Benny S71-1</strain>
    </source>
</reference>
<proteinExistence type="predicted"/>
<keyword evidence="2" id="KW-1185">Reference proteome</keyword>
<evidence type="ECO:0000313" key="2">
    <source>
        <dbReference type="Proteomes" id="UP000278143"/>
    </source>
</evidence>